<sequence>MEVGREGGAVWNWSKVTLLMVVTSGPPRRAWRPGSKSRRDVKEEESSSVVFLSHGEATRAQELRELVKKSYKLMEETDRYVSPLFSHEMNRDMLDSKEDEEVEMLYEIRKESERRRGSKIEQQQGKAQVPIPAQLAISCPEMRNRLLANVEYFERKLASLEQALSRKAKGPLVSESSRQEAAGDERTWVRTGDKESSIARPLDFWGVKLEDARREACTLREDINGLLLEARELVEKQRAELTASLKKSYGRASMRREMGRQQLYQLSSDGCGDWRPVEDKNGHDCCLRKA</sequence>
<dbReference type="RefSeq" id="XP_005822565.1">
    <property type="nucleotide sequence ID" value="XM_005822508.1"/>
</dbReference>
<evidence type="ECO:0000313" key="3">
    <source>
        <dbReference type="EnsemblProtists" id="EKX35585"/>
    </source>
</evidence>
<reference evidence="3" key="3">
    <citation type="submission" date="2015-06" db="UniProtKB">
        <authorList>
            <consortium name="EnsemblProtists"/>
        </authorList>
    </citation>
    <scope>IDENTIFICATION</scope>
</reference>
<feature type="region of interest" description="Disordered" evidence="1">
    <location>
        <begin position="168"/>
        <end position="192"/>
    </location>
</feature>
<feature type="region of interest" description="Disordered" evidence="1">
    <location>
        <begin position="26"/>
        <end position="47"/>
    </location>
</feature>
<reference evidence="4" key="2">
    <citation type="submission" date="2012-11" db="EMBL/GenBank/DDBJ databases">
        <authorList>
            <person name="Kuo A."/>
            <person name="Curtis B.A."/>
            <person name="Tanifuji G."/>
            <person name="Burki F."/>
            <person name="Gruber A."/>
            <person name="Irimia M."/>
            <person name="Maruyama S."/>
            <person name="Arias M.C."/>
            <person name="Ball S.G."/>
            <person name="Gile G.H."/>
            <person name="Hirakawa Y."/>
            <person name="Hopkins J.F."/>
            <person name="Rensing S.A."/>
            <person name="Schmutz J."/>
            <person name="Symeonidi A."/>
            <person name="Elias M."/>
            <person name="Eveleigh R.J."/>
            <person name="Herman E.K."/>
            <person name="Klute M.J."/>
            <person name="Nakayama T."/>
            <person name="Obornik M."/>
            <person name="Reyes-Prieto A."/>
            <person name="Armbrust E.V."/>
            <person name="Aves S.J."/>
            <person name="Beiko R.G."/>
            <person name="Coutinho P."/>
            <person name="Dacks J.B."/>
            <person name="Durnford D.G."/>
            <person name="Fast N.M."/>
            <person name="Green B.R."/>
            <person name="Grisdale C."/>
            <person name="Hempe F."/>
            <person name="Henrissat B."/>
            <person name="Hoppner M.P."/>
            <person name="Ishida K.-I."/>
            <person name="Kim E."/>
            <person name="Koreny L."/>
            <person name="Kroth P.G."/>
            <person name="Liu Y."/>
            <person name="Malik S.-B."/>
            <person name="Maier U.G."/>
            <person name="McRose D."/>
            <person name="Mock T."/>
            <person name="Neilson J.A."/>
            <person name="Onodera N.T."/>
            <person name="Poole A.M."/>
            <person name="Pritham E.J."/>
            <person name="Richards T.A."/>
            <person name="Rocap G."/>
            <person name="Roy S.W."/>
            <person name="Sarai C."/>
            <person name="Schaack S."/>
            <person name="Shirato S."/>
            <person name="Slamovits C.H."/>
            <person name="Spencer D.F."/>
            <person name="Suzuki S."/>
            <person name="Worden A.Z."/>
            <person name="Zauner S."/>
            <person name="Barry K."/>
            <person name="Bell C."/>
            <person name="Bharti A.K."/>
            <person name="Crow J.A."/>
            <person name="Grimwood J."/>
            <person name="Kramer R."/>
            <person name="Lindquist E."/>
            <person name="Lucas S."/>
            <person name="Salamov A."/>
            <person name="McFadden G.I."/>
            <person name="Lane C.E."/>
            <person name="Keeling P.J."/>
            <person name="Gray M.W."/>
            <person name="Grigoriev I.V."/>
            <person name="Archibald J.M."/>
        </authorList>
    </citation>
    <scope>NUCLEOTIDE SEQUENCE</scope>
    <source>
        <strain evidence="4">CCMP2712</strain>
    </source>
</reference>
<dbReference type="PaxDb" id="55529-EKX35585"/>
<dbReference type="KEGG" id="gtt:GUITHDRAFT_146409"/>
<gene>
    <name evidence="2" type="ORF">GUITHDRAFT_146409</name>
</gene>
<keyword evidence="4" id="KW-1185">Reference proteome</keyword>
<dbReference type="AlphaFoldDB" id="L1IIE2"/>
<dbReference type="EnsemblProtists" id="EKX35585">
    <property type="protein sequence ID" value="EKX35585"/>
    <property type="gene ID" value="GUITHDRAFT_146409"/>
</dbReference>
<protein>
    <submittedName>
        <fullName evidence="2 3">Uncharacterized protein</fullName>
    </submittedName>
</protein>
<proteinExistence type="predicted"/>
<reference evidence="2 4" key="1">
    <citation type="journal article" date="2012" name="Nature">
        <title>Algal genomes reveal evolutionary mosaicism and the fate of nucleomorphs.</title>
        <authorList>
            <consortium name="DOE Joint Genome Institute"/>
            <person name="Curtis B.A."/>
            <person name="Tanifuji G."/>
            <person name="Burki F."/>
            <person name="Gruber A."/>
            <person name="Irimia M."/>
            <person name="Maruyama S."/>
            <person name="Arias M.C."/>
            <person name="Ball S.G."/>
            <person name="Gile G.H."/>
            <person name="Hirakawa Y."/>
            <person name="Hopkins J.F."/>
            <person name="Kuo A."/>
            <person name="Rensing S.A."/>
            <person name="Schmutz J."/>
            <person name="Symeonidi A."/>
            <person name="Elias M."/>
            <person name="Eveleigh R.J."/>
            <person name="Herman E.K."/>
            <person name="Klute M.J."/>
            <person name="Nakayama T."/>
            <person name="Obornik M."/>
            <person name="Reyes-Prieto A."/>
            <person name="Armbrust E.V."/>
            <person name="Aves S.J."/>
            <person name="Beiko R.G."/>
            <person name="Coutinho P."/>
            <person name="Dacks J.B."/>
            <person name="Durnford D.G."/>
            <person name="Fast N.M."/>
            <person name="Green B.R."/>
            <person name="Grisdale C.J."/>
            <person name="Hempel F."/>
            <person name="Henrissat B."/>
            <person name="Hoppner M.P."/>
            <person name="Ishida K."/>
            <person name="Kim E."/>
            <person name="Koreny L."/>
            <person name="Kroth P.G."/>
            <person name="Liu Y."/>
            <person name="Malik S.B."/>
            <person name="Maier U.G."/>
            <person name="McRose D."/>
            <person name="Mock T."/>
            <person name="Neilson J.A."/>
            <person name="Onodera N.T."/>
            <person name="Poole A.M."/>
            <person name="Pritham E.J."/>
            <person name="Richards T.A."/>
            <person name="Rocap G."/>
            <person name="Roy S.W."/>
            <person name="Sarai C."/>
            <person name="Schaack S."/>
            <person name="Shirato S."/>
            <person name="Slamovits C.H."/>
            <person name="Spencer D.F."/>
            <person name="Suzuki S."/>
            <person name="Worden A.Z."/>
            <person name="Zauner S."/>
            <person name="Barry K."/>
            <person name="Bell C."/>
            <person name="Bharti A.K."/>
            <person name="Crow J.A."/>
            <person name="Grimwood J."/>
            <person name="Kramer R."/>
            <person name="Lindquist E."/>
            <person name="Lucas S."/>
            <person name="Salamov A."/>
            <person name="McFadden G.I."/>
            <person name="Lane C.E."/>
            <person name="Keeling P.J."/>
            <person name="Gray M.W."/>
            <person name="Grigoriev I.V."/>
            <person name="Archibald J.M."/>
        </authorList>
    </citation>
    <scope>NUCLEOTIDE SEQUENCE</scope>
    <source>
        <strain evidence="2 4">CCMP2712</strain>
    </source>
</reference>
<evidence type="ECO:0000313" key="2">
    <source>
        <dbReference type="EMBL" id="EKX35585.1"/>
    </source>
</evidence>
<evidence type="ECO:0000313" key="4">
    <source>
        <dbReference type="Proteomes" id="UP000011087"/>
    </source>
</evidence>
<dbReference type="GeneID" id="17292324"/>
<dbReference type="Proteomes" id="UP000011087">
    <property type="component" value="Unassembled WGS sequence"/>
</dbReference>
<dbReference type="EMBL" id="JH993088">
    <property type="protein sequence ID" value="EKX35585.1"/>
    <property type="molecule type" value="Genomic_DNA"/>
</dbReference>
<name>L1IIE2_GUITC</name>
<feature type="compositionally biased region" description="Basic and acidic residues" evidence="1">
    <location>
        <begin position="177"/>
        <end position="192"/>
    </location>
</feature>
<dbReference type="HOGENOM" id="CLU_961200_0_0_1"/>
<accession>L1IIE2</accession>
<evidence type="ECO:0000256" key="1">
    <source>
        <dbReference type="SAM" id="MobiDB-lite"/>
    </source>
</evidence>
<organism evidence="2">
    <name type="scientific">Guillardia theta (strain CCMP2712)</name>
    <name type="common">Cryptophyte</name>
    <dbReference type="NCBI Taxonomy" id="905079"/>
    <lineage>
        <taxon>Eukaryota</taxon>
        <taxon>Cryptophyceae</taxon>
        <taxon>Pyrenomonadales</taxon>
        <taxon>Geminigeraceae</taxon>
        <taxon>Guillardia</taxon>
    </lineage>
</organism>